<sequence>MKLPKIVKVVRTYEDNSIQDIESHVEKVLKDAGIQNRVKPGQKIALTMGSRGINRIDRILRTVGKVLKELKAEPYIVLGMGSHGGGTVEGQLKVAEKFGVTEESMGMPIKATMEVVRIGTTPNKGIPVFIDKYAAEADGILMVHRIKFHRHIMGPHQSGFLKMFAIGLGKKTGAATVHSFGWEQFPENVFEVASLCIQKLPIVLALGIVENSFSKTAIIEAVEPNQIIVKNAELLQKSLSMIPRIPFKKIDVLVVQEIGKNVPPDTNILGKPTLRCYTERHDPDPTRMVVLDLHPSSLGNAVGVGSFDYITDRFFKKIDYGITTINAIAASLPEAAVTPPPLPTDLLAVEAAVQTSGYPDVEGVANPDDARIVFLKHTGKMQVLYISACLVDQIDDKATNHVVGEPFEIPFDKDGNLCLDFSA</sequence>
<organism evidence="2 3">
    <name type="scientific">Desulfoferula mesophila</name>
    <dbReference type="NCBI Taxonomy" id="3058419"/>
    <lineage>
        <taxon>Bacteria</taxon>
        <taxon>Pseudomonadati</taxon>
        <taxon>Thermodesulfobacteriota</taxon>
        <taxon>Desulfarculia</taxon>
        <taxon>Desulfarculales</taxon>
        <taxon>Desulfarculaceae</taxon>
        <taxon>Desulfoferula</taxon>
    </lineage>
</organism>
<accession>A0AAU9F1E2</accession>
<feature type="domain" description="LarA-like N-terminal" evidence="1">
    <location>
        <begin position="7"/>
        <end position="151"/>
    </location>
</feature>
<name>A0AAU9F1E2_9BACT</name>
<proteinExistence type="predicted"/>
<dbReference type="InterPro" id="IPR018657">
    <property type="entry name" value="LarA-like_N"/>
</dbReference>
<protein>
    <recommendedName>
        <fullName evidence="1">LarA-like N-terminal domain-containing protein</fullName>
    </recommendedName>
</protein>
<evidence type="ECO:0000313" key="2">
    <source>
        <dbReference type="EMBL" id="BEQ16986.1"/>
    </source>
</evidence>
<reference evidence="3" key="1">
    <citation type="journal article" date="2023" name="Arch. Microbiol.">
        <title>Desulfoferula mesophilus gen. nov. sp. nov., a mesophilic sulfate-reducing bacterium isolated from a brackish lake sediment.</title>
        <authorList>
            <person name="Watanabe T."/>
            <person name="Yabe T."/>
            <person name="Tsuji J.M."/>
            <person name="Fukui M."/>
        </authorList>
    </citation>
    <scope>NUCLEOTIDE SEQUENCE [LARGE SCALE GENOMIC DNA]</scope>
    <source>
        <strain evidence="3">12FAK</strain>
    </source>
</reference>
<keyword evidence="3" id="KW-1185">Reference proteome</keyword>
<gene>
    <name evidence="2" type="ORF">FAK_40520</name>
</gene>
<dbReference type="Proteomes" id="UP001366166">
    <property type="component" value="Chromosome"/>
</dbReference>
<dbReference type="KEGG" id="dmp:FAK_40520"/>
<dbReference type="Gene3D" id="3.40.50.11440">
    <property type="match status" value="1"/>
</dbReference>
<dbReference type="EMBL" id="AP028679">
    <property type="protein sequence ID" value="BEQ16986.1"/>
    <property type="molecule type" value="Genomic_DNA"/>
</dbReference>
<dbReference type="RefSeq" id="WP_338603597.1">
    <property type="nucleotide sequence ID" value="NZ_AP028679.1"/>
</dbReference>
<evidence type="ECO:0000313" key="3">
    <source>
        <dbReference type="Proteomes" id="UP001366166"/>
    </source>
</evidence>
<dbReference type="Pfam" id="PF09861">
    <property type="entry name" value="Lar_N"/>
    <property type="match status" value="1"/>
</dbReference>
<dbReference type="GO" id="GO:0050043">
    <property type="term" value="F:lactate racemase activity"/>
    <property type="evidence" value="ECO:0007669"/>
    <property type="project" value="InterPro"/>
</dbReference>
<dbReference type="AlphaFoldDB" id="A0AAU9F1E2"/>
<evidence type="ECO:0000259" key="1">
    <source>
        <dbReference type="Pfam" id="PF09861"/>
    </source>
</evidence>